<dbReference type="Proteomes" id="UP001642409">
    <property type="component" value="Unassembled WGS sequence"/>
</dbReference>
<sequence length="157" mass="18437">MDSQRVQYEIAQYGLEHRNLQQQPRIPQPTIKGLKSIISSRLNLQITEQDLMQACRDLGMIVEENGNLGDFQVINNLPEQQQHATPYTFLEWLECQLYIKKSCNWIMREELLKPDENGSFVHKGKTFKQLHVVSREFPSLIIHAFKKALKIFQQIEQ</sequence>
<protein>
    <submittedName>
        <fullName evidence="2">Hypothetical_protein</fullName>
    </submittedName>
</protein>
<accession>A0AA86N6X2</accession>
<proteinExistence type="predicted"/>
<reference evidence="2 3" key="2">
    <citation type="submission" date="2024-07" db="EMBL/GenBank/DDBJ databases">
        <authorList>
            <person name="Akdeniz Z."/>
        </authorList>
    </citation>
    <scope>NUCLEOTIDE SEQUENCE [LARGE SCALE GENOMIC DNA]</scope>
</reference>
<organism evidence="1">
    <name type="scientific">Hexamita inflata</name>
    <dbReference type="NCBI Taxonomy" id="28002"/>
    <lineage>
        <taxon>Eukaryota</taxon>
        <taxon>Metamonada</taxon>
        <taxon>Diplomonadida</taxon>
        <taxon>Hexamitidae</taxon>
        <taxon>Hexamitinae</taxon>
        <taxon>Hexamita</taxon>
    </lineage>
</organism>
<evidence type="ECO:0000313" key="3">
    <source>
        <dbReference type="Proteomes" id="UP001642409"/>
    </source>
</evidence>
<name>A0AA86N6X2_9EUKA</name>
<keyword evidence="3" id="KW-1185">Reference proteome</keyword>
<reference evidence="1" key="1">
    <citation type="submission" date="2023-06" db="EMBL/GenBank/DDBJ databases">
        <authorList>
            <person name="Kurt Z."/>
        </authorList>
    </citation>
    <scope>NUCLEOTIDE SEQUENCE</scope>
</reference>
<evidence type="ECO:0000313" key="1">
    <source>
        <dbReference type="EMBL" id="CAI9914167.1"/>
    </source>
</evidence>
<dbReference type="EMBL" id="CAXDID020000065">
    <property type="protein sequence ID" value="CAL6012180.1"/>
    <property type="molecule type" value="Genomic_DNA"/>
</dbReference>
<dbReference type="EMBL" id="CATOUU010000042">
    <property type="protein sequence ID" value="CAI9914167.1"/>
    <property type="molecule type" value="Genomic_DNA"/>
</dbReference>
<dbReference type="AlphaFoldDB" id="A0AA86N6X2"/>
<gene>
    <name evidence="1" type="ORF">HINF_LOCUS1812</name>
    <name evidence="2" type="ORF">HINF_LOCUS23184</name>
</gene>
<evidence type="ECO:0000313" key="2">
    <source>
        <dbReference type="EMBL" id="CAL6012180.1"/>
    </source>
</evidence>
<comment type="caution">
    <text evidence="1">The sequence shown here is derived from an EMBL/GenBank/DDBJ whole genome shotgun (WGS) entry which is preliminary data.</text>
</comment>